<feature type="compositionally biased region" description="Acidic residues" evidence="4">
    <location>
        <begin position="1034"/>
        <end position="1046"/>
    </location>
</feature>
<dbReference type="PANTHER" id="PTHR24198:SF165">
    <property type="entry name" value="ANKYRIN REPEAT-CONTAINING PROTEIN-RELATED"/>
    <property type="match status" value="1"/>
</dbReference>
<sequence length="1149" mass="129700">MDFDWNSHFDEIRTLFLIERKPLTQIEALFTRDHKQWVQRLSRWMLKKNLSEKDWKYVSHVLGRRKAKSKDSLVFVSGVHVPPKRLHTGLRNHRFALKRRSYHTSPSPEPPSDVLVSVSTPASHVWARDLPWLQFQFKIHDYLSLRKSITSTHTQPLARSPSDSKNIHLIFPPFIPLPREISWAFRFIHHKLAQHIPEECPDSHNERAYQIIQGQGQGHLQAILEVLVFTLSNNMLSEWTTGHSYYDCDPSVISLLEIYRKIGFSFKDLVTSPDRTLQAVTDRAFASTIRTGRLDLLKELAACGLDLKSRLNRPILDSYRNRRMPIHIAADRQDFKMAGFIRQHSGCTDETSVITIPSRARVNLESPDSVNVIFAQYLAISEYELLNWLNDEECTNSTASVILEKLWRIETTARLEWPDGALLHAIRFNLPKYVEDFLSCGDRLLQNCFPYRSHFDRWTSCRASWHVLPLYEAAVQGDNRTFQLLLNMLSNGLASKELILRTTLRVAAAFGNMFALNLLLETAEDINFEALVDEHVVCINVVNTRALDNAINRRHIDASVRLISAGCKVTEQNAYVATRYPDMFDAIQQASGSSFDITARILVSLIEGKISTFLQSSTLELYLGLKLLVNMMGGCRSLKRLGCLRYNPFALAAAVFVAGRSKDRSMLTYVLGLRAETTTDDAINNDYRKDELGACLIAASFQDIDSLQLLKRCGLFKIRRRKFAASHCNYNVDQYDDRHIRGDPNGQLWVVGILRSARLALHRDGWPFMGLALAIGAEWGTMKVLLQDQPRPSSLDALFALLHRVDPHMILPLLDLIKDINDRGHPRCPTILQAAIRSHAPCVVSRLLELKADVNAPPPNRHSIEFPARDVLQLACEAKDLGLVKRLIEYGARVNSPAARNAGATALQISAIQGYIQIARVLLDHDADLNAPRAKKNGRTAIEGAAEHGRIDMIELLLGKGVHTLGTSGKIQYHRAIQLAMEECHYTAANMLKDCRPWDEEDRILFEGECICDETPDQEVCWYCEIWRGYEDEQDSSGCESEDEISENGSTDGDLAEPAQQSANADYAMVLQPGDASEDQFSFSNHGTEYVLDLAAIEQRHDPVEGLTTDVVTAEQVSPGVSLQRLGGSVDGSGDWLESYFDFAEYEDA</sequence>
<name>A0ABR1SK87_9PEZI</name>
<evidence type="ECO:0008006" key="7">
    <source>
        <dbReference type="Google" id="ProtNLM"/>
    </source>
</evidence>
<evidence type="ECO:0000313" key="6">
    <source>
        <dbReference type="Proteomes" id="UP001444661"/>
    </source>
</evidence>
<evidence type="ECO:0000256" key="4">
    <source>
        <dbReference type="SAM" id="MobiDB-lite"/>
    </source>
</evidence>
<dbReference type="PANTHER" id="PTHR24198">
    <property type="entry name" value="ANKYRIN REPEAT AND PROTEIN KINASE DOMAIN-CONTAINING PROTEIN"/>
    <property type="match status" value="1"/>
</dbReference>
<reference evidence="5 6" key="1">
    <citation type="submission" date="2023-01" db="EMBL/GenBank/DDBJ databases">
        <title>Analysis of 21 Apiospora genomes using comparative genomics revels a genus with tremendous synthesis potential of carbohydrate active enzymes and secondary metabolites.</title>
        <authorList>
            <person name="Sorensen T."/>
        </authorList>
    </citation>
    <scope>NUCLEOTIDE SEQUENCE [LARGE SCALE GENOMIC DNA]</scope>
    <source>
        <strain evidence="5 6">CBS 33761</strain>
    </source>
</reference>
<dbReference type="PROSITE" id="PS50088">
    <property type="entry name" value="ANK_REPEAT"/>
    <property type="match status" value="2"/>
</dbReference>
<dbReference type="Proteomes" id="UP001444661">
    <property type="component" value="Unassembled WGS sequence"/>
</dbReference>
<keyword evidence="1" id="KW-0677">Repeat</keyword>
<dbReference type="PROSITE" id="PS50297">
    <property type="entry name" value="ANK_REP_REGION"/>
    <property type="match status" value="2"/>
</dbReference>
<proteinExistence type="predicted"/>
<gene>
    <name evidence="5" type="ORF">PG993_009730</name>
</gene>
<evidence type="ECO:0000256" key="3">
    <source>
        <dbReference type="PROSITE-ProRule" id="PRU00023"/>
    </source>
</evidence>
<keyword evidence="6" id="KW-1185">Reference proteome</keyword>
<feature type="repeat" description="ANK" evidence="3">
    <location>
        <begin position="937"/>
        <end position="962"/>
    </location>
</feature>
<dbReference type="Pfam" id="PF12796">
    <property type="entry name" value="Ank_2"/>
    <property type="match status" value="1"/>
</dbReference>
<evidence type="ECO:0000256" key="1">
    <source>
        <dbReference type="ARBA" id="ARBA00022737"/>
    </source>
</evidence>
<dbReference type="InterPro" id="IPR002110">
    <property type="entry name" value="Ankyrin_rpt"/>
</dbReference>
<dbReference type="SMART" id="SM00248">
    <property type="entry name" value="ANK"/>
    <property type="match status" value="7"/>
</dbReference>
<keyword evidence="2 3" id="KW-0040">ANK repeat</keyword>
<evidence type="ECO:0000256" key="2">
    <source>
        <dbReference type="ARBA" id="ARBA00023043"/>
    </source>
</evidence>
<dbReference type="Gene3D" id="1.25.40.20">
    <property type="entry name" value="Ankyrin repeat-containing domain"/>
    <property type="match status" value="2"/>
</dbReference>
<feature type="repeat" description="ANK" evidence="3">
    <location>
        <begin position="902"/>
        <end position="934"/>
    </location>
</feature>
<dbReference type="InterPro" id="IPR036770">
    <property type="entry name" value="Ankyrin_rpt-contain_sf"/>
</dbReference>
<evidence type="ECO:0000313" key="5">
    <source>
        <dbReference type="EMBL" id="KAK8034735.1"/>
    </source>
</evidence>
<feature type="region of interest" description="Disordered" evidence="4">
    <location>
        <begin position="1034"/>
        <end position="1057"/>
    </location>
</feature>
<accession>A0ABR1SK87</accession>
<protein>
    <recommendedName>
        <fullName evidence="7">Ankyrin</fullName>
    </recommendedName>
</protein>
<dbReference type="EMBL" id="JAQQWK010000009">
    <property type="protein sequence ID" value="KAK8034735.1"/>
    <property type="molecule type" value="Genomic_DNA"/>
</dbReference>
<organism evidence="5 6">
    <name type="scientific">Apiospora rasikravindrae</name>
    <dbReference type="NCBI Taxonomy" id="990691"/>
    <lineage>
        <taxon>Eukaryota</taxon>
        <taxon>Fungi</taxon>
        <taxon>Dikarya</taxon>
        <taxon>Ascomycota</taxon>
        <taxon>Pezizomycotina</taxon>
        <taxon>Sordariomycetes</taxon>
        <taxon>Xylariomycetidae</taxon>
        <taxon>Amphisphaeriales</taxon>
        <taxon>Apiosporaceae</taxon>
        <taxon>Apiospora</taxon>
    </lineage>
</organism>
<dbReference type="SUPFAM" id="SSF48403">
    <property type="entry name" value="Ankyrin repeat"/>
    <property type="match status" value="1"/>
</dbReference>
<comment type="caution">
    <text evidence="5">The sequence shown here is derived from an EMBL/GenBank/DDBJ whole genome shotgun (WGS) entry which is preliminary data.</text>
</comment>